<keyword evidence="2 3" id="KW-0175">Coiled coil</keyword>
<evidence type="ECO:0000313" key="4">
    <source>
        <dbReference type="Proteomes" id="UP000694845"/>
    </source>
</evidence>
<keyword evidence="4" id="KW-1185">Reference proteome</keyword>
<dbReference type="Pfam" id="PF07047">
    <property type="entry name" value="OPA3"/>
    <property type="match status" value="1"/>
</dbReference>
<reference evidence="5" key="1">
    <citation type="submission" date="2025-08" db="UniProtKB">
        <authorList>
            <consortium name="RefSeq"/>
        </authorList>
    </citation>
    <scope>IDENTIFICATION</scope>
</reference>
<dbReference type="PANTHER" id="PTHR12499">
    <property type="entry name" value="OPTIC ATROPHY 3 PROTEIN OPA3"/>
    <property type="match status" value="1"/>
</dbReference>
<dbReference type="GeneID" id="110988087"/>
<proteinExistence type="inferred from homology"/>
<accession>A0A8B7ZNL4</accession>
<organism evidence="4 5">
    <name type="scientific">Acanthaster planci</name>
    <name type="common">Crown-of-thorns starfish</name>
    <dbReference type="NCBI Taxonomy" id="133434"/>
    <lineage>
        <taxon>Eukaryota</taxon>
        <taxon>Metazoa</taxon>
        <taxon>Echinodermata</taxon>
        <taxon>Eleutherozoa</taxon>
        <taxon>Asterozoa</taxon>
        <taxon>Asteroidea</taxon>
        <taxon>Valvatacea</taxon>
        <taxon>Valvatida</taxon>
        <taxon>Acanthasteridae</taxon>
        <taxon>Acanthaster</taxon>
    </lineage>
</organism>
<protein>
    <submittedName>
        <fullName evidence="5">Optic atrophy 3 protein homolog</fullName>
    </submittedName>
</protein>
<dbReference type="RefSeq" id="XP_022107019.1">
    <property type="nucleotide sequence ID" value="XM_022251327.1"/>
</dbReference>
<dbReference type="PANTHER" id="PTHR12499:SF0">
    <property type="entry name" value="OPTIC ATROPHY 3 PROTEIN"/>
    <property type="match status" value="1"/>
</dbReference>
<evidence type="ECO:0000313" key="5">
    <source>
        <dbReference type="RefSeq" id="XP_022107019.1"/>
    </source>
</evidence>
<dbReference type="CTD" id="80207"/>
<dbReference type="GO" id="GO:0019216">
    <property type="term" value="P:regulation of lipid metabolic process"/>
    <property type="evidence" value="ECO:0007669"/>
    <property type="project" value="TreeGrafter"/>
</dbReference>
<gene>
    <name evidence="5" type="primary">LOC110988087</name>
</gene>
<sequence length="159" mass="17881">MAGFQQAAFPLIKLASLAVKQISKPLAKRIQMMAKTRPFMRKYICIPPAQLHHWMEVNLRMKILGLGKASSVQPLTEEAAVELGADIIGETFLFVVAVGTIAFEYYRLQRKDQKHEGEQTAAISTLQQRVEELGITVEEQDARIRELHRQVVGLSPAKK</sequence>
<evidence type="ECO:0000256" key="3">
    <source>
        <dbReference type="SAM" id="Coils"/>
    </source>
</evidence>
<dbReference type="AlphaFoldDB" id="A0A8B7ZNL4"/>
<evidence type="ECO:0000256" key="2">
    <source>
        <dbReference type="ARBA" id="ARBA00023054"/>
    </source>
</evidence>
<name>A0A8B7ZNL4_ACAPL</name>
<dbReference type="Proteomes" id="UP000694845">
    <property type="component" value="Unplaced"/>
</dbReference>
<comment type="similarity">
    <text evidence="1">Belongs to the OPA3 family.</text>
</comment>
<dbReference type="KEGG" id="aplc:110988087"/>
<evidence type="ECO:0000256" key="1">
    <source>
        <dbReference type="ARBA" id="ARBA00007584"/>
    </source>
</evidence>
<dbReference type="OrthoDB" id="2129069at2759"/>
<dbReference type="InterPro" id="IPR010754">
    <property type="entry name" value="OPA3-like"/>
</dbReference>
<dbReference type="GO" id="GO:0005739">
    <property type="term" value="C:mitochondrion"/>
    <property type="evidence" value="ECO:0007669"/>
    <property type="project" value="TreeGrafter"/>
</dbReference>
<feature type="coiled-coil region" evidence="3">
    <location>
        <begin position="123"/>
        <end position="150"/>
    </location>
</feature>
<dbReference type="OMA" id="WAEFEGT"/>